<dbReference type="AlphaFoldDB" id="A0A4Y8SCY4"/>
<evidence type="ECO:0000313" key="1">
    <source>
        <dbReference type="EMBL" id="TFF36762.1"/>
    </source>
</evidence>
<proteinExistence type="predicted"/>
<accession>A0A4Y8SCY4</accession>
<dbReference type="OrthoDB" id="677975at2"/>
<evidence type="ECO:0000313" key="2">
    <source>
        <dbReference type="Proteomes" id="UP000297540"/>
    </source>
</evidence>
<organism evidence="1 2">
    <name type="scientific">Mucilaginibacter psychrotolerans</name>
    <dbReference type="NCBI Taxonomy" id="1524096"/>
    <lineage>
        <taxon>Bacteria</taxon>
        <taxon>Pseudomonadati</taxon>
        <taxon>Bacteroidota</taxon>
        <taxon>Sphingobacteriia</taxon>
        <taxon>Sphingobacteriales</taxon>
        <taxon>Sphingobacteriaceae</taxon>
        <taxon>Mucilaginibacter</taxon>
    </lineage>
</organism>
<name>A0A4Y8SCY4_9SPHI</name>
<comment type="caution">
    <text evidence="1">The sequence shown here is derived from an EMBL/GenBank/DDBJ whole genome shotgun (WGS) entry which is preliminary data.</text>
</comment>
<dbReference type="EMBL" id="SOZE01000014">
    <property type="protein sequence ID" value="TFF36762.1"/>
    <property type="molecule type" value="Genomic_DNA"/>
</dbReference>
<dbReference type="Proteomes" id="UP000297540">
    <property type="component" value="Unassembled WGS sequence"/>
</dbReference>
<reference evidence="1 2" key="1">
    <citation type="journal article" date="2017" name="Int. J. Syst. Evol. Microbiol.">
        <title>Mucilaginibacterpsychrotolerans sp. nov., isolated from peatlands.</title>
        <authorList>
            <person name="Deng Y."/>
            <person name="Shen L."/>
            <person name="Xu B."/>
            <person name="Liu Y."/>
            <person name="Gu Z."/>
            <person name="Liu H."/>
            <person name="Zhou Y."/>
        </authorList>
    </citation>
    <scope>NUCLEOTIDE SEQUENCE [LARGE SCALE GENOMIC DNA]</scope>
    <source>
        <strain evidence="1 2">NH7-4</strain>
    </source>
</reference>
<protein>
    <submittedName>
        <fullName evidence="1">Uncharacterized protein</fullName>
    </submittedName>
</protein>
<keyword evidence="2" id="KW-1185">Reference proteome</keyword>
<sequence length="79" mass="9379">MEAKELVSDSLNEQQLLMLRLLKKPMPEASFKEIKELVVKLLAKQIDESVEEWEKENDITPQYYEELSKQHFRSPSRKS</sequence>
<gene>
    <name evidence="1" type="ORF">E2R66_15065</name>
</gene>
<dbReference type="RefSeq" id="WP_133231934.1">
    <property type="nucleotide sequence ID" value="NZ_SOZE01000014.1"/>
</dbReference>